<sequence length="64" mass="7833">MSYYGFMTRKYQWGEFGSYYFDRCNLFVYTNDIPFKIGLNMLNFAVEIKQIVLFDKKTLDFNMR</sequence>
<dbReference type="AlphaFoldDB" id="A0A2S8Q4Q9"/>
<comment type="caution">
    <text evidence="1">The sequence shown here is derived from an EMBL/GenBank/DDBJ whole genome shotgun (WGS) entry which is preliminary data.</text>
</comment>
<proteinExistence type="predicted"/>
<gene>
    <name evidence="1" type="ORF">C6H66_07120</name>
</gene>
<protein>
    <submittedName>
        <fullName evidence="1">Uncharacterized protein</fullName>
    </submittedName>
</protein>
<evidence type="ECO:0000313" key="1">
    <source>
        <dbReference type="EMBL" id="PQQ27260.1"/>
    </source>
</evidence>
<dbReference type="Proteomes" id="UP000239550">
    <property type="component" value="Unassembled WGS sequence"/>
</dbReference>
<keyword evidence="2" id="KW-1185">Reference proteome</keyword>
<evidence type="ECO:0000313" key="2">
    <source>
        <dbReference type="Proteomes" id="UP000239550"/>
    </source>
</evidence>
<name>A0A2S8Q4Q9_9GAMM</name>
<organism evidence="1 2">
    <name type="scientific">Photorhabdus hindustanensis</name>
    <dbReference type="NCBI Taxonomy" id="2918802"/>
    <lineage>
        <taxon>Bacteria</taxon>
        <taxon>Pseudomonadati</taxon>
        <taxon>Pseudomonadota</taxon>
        <taxon>Gammaproteobacteria</taxon>
        <taxon>Enterobacterales</taxon>
        <taxon>Morganellaceae</taxon>
        <taxon>Photorhabdus</taxon>
    </lineage>
</organism>
<accession>A0A2S8Q4Q9</accession>
<dbReference type="EMBL" id="PUWT01000017">
    <property type="protein sequence ID" value="PQQ27260.1"/>
    <property type="molecule type" value="Genomic_DNA"/>
</dbReference>
<reference evidence="1 2" key="1">
    <citation type="submission" date="2018-02" db="EMBL/GenBank/DDBJ databases">
        <title>Five New Genomes of Indian Photorhabdus Isolates TSA.</title>
        <authorList>
            <person name="Dubay B."/>
            <person name="Somvanshi V.S."/>
        </authorList>
    </citation>
    <scope>NUCLEOTIDE SEQUENCE [LARGE SCALE GENOMIC DNA]</scope>
    <source>
        <strain evidence="1 2">H1</strain>
    </source>
</reference>